<dbReference type="AlphaFoldDB" id="A0A6J4SNQ9"/>
<feature type="domain" description="Cupin type-2" evidence="2">
    <location>
        <begin position="40"/>
        <end position="96"/>
    </location>
</feature>
<dbReference type="Pfam" id="PF07883">
    <property type="entry name" value="Cupin_2"/>
    <property type="match status" value="1"/>
</dbReference>
<dbReference type="InterPro" id="IPR011051">
    <property type="entry name" value="RmlC_Cupin_sf"/>
</dbReference>
<dbReference type="CDD" id="cd02233">
    <property type="entry name" value="cupin_HNL-like"/>
    <property type="match status" value="1"/>
</dbReference>
<evidence type="ECO:0000259" key="2">
    <source>
        <dbReference type="Pfam" id="PF07883"/>
    </source>
</evidence>
<feature type="region of interest" description="Disordered" evidence="1">
    <location>
        <begin position="113"/>
        <end position="133"/>
    </location>
</feature>
<dbReference type="PANTHER" id="PTHR43698:SF1">
    <property type="entry name" value="BLL4564 PROTEIN"/>
    <property type="match status" value="1"/>
</dbReference>
<evidence type="ECO:0000313" key="3">
    <source>
        <dbReference type="EMBL" id="CAA9498697.1"/>
    </source>
</evidence>
<gene>
    <name evidence="3" type="ORF">AVDCRST_MAG12-2513</name>
</gene>
<proteinExistence type="predicted"/>
<dbReference type="InterPro" id="IPR014710">
    <property type="entry name" value="RmlC-like_jellyroll"/>
</dbReference>
<dbReference type="Gene3D" id="2.60.120.10">
    <property type="entry name" value="Jelly Rolls"/>
    <property type="match status" value="1"/>
</dbReference>
<dbReference type="EMBL" id="CADCVK010000366">
    <property type="protein sequence ID" value="CAA9498697.1"/>
    <property type="molecule type" value="Genomic_DNA"/>
</dbReference>
<dbReference type="InterPro" id="IPR013096">
    <property type="entry name" value="Cupin_2"/>
</dbReference>
<organism evidence="3">
    <name type="scientific">uncultured Rubrobacteraceae bacterium</name>
    <dbReference type="NCBI Taxonomy" id="349277"/>
    <lineage>
        <taxon>Bacteria</taxon>
        <taxon>Bacillati</taxon>
        <taxon>Actinomycetota</taxon>
        <taxon>Rubrobacteria</taxon>
        <taxon>Rubrobacterales</taxon>
        <taxon>Rubrobacteraceae</taxon>
        <taxon>environmental samples</taxon>
    </lineage>
</organism>
<evidence type="ECO:0000256" key="1">
    <source>
        <dbReference type="SAM" id="MobiDB-lite"/>
    </source>
</evidence>
<dbReference type="InterPro" id="IPR047263">
    <property type="entry name" value="HNL-like_cupin"/>
</dbReference>
<dbReference type="PANTHER" id="PTHR43698">
    <property type="entry name" value="RIBD C-TERMINAL DOMAIN CONTAINING PROTEIN"/>
    <property type="match status" value="1"/>
</dbReference>
<accession>A0A6J4SNQ9</accession>
<reference evidence="3" key="1">
    <citation type="submission" date="2020-02" db="EMBL/GenBank/DDBJ databases">
        <authorList>
            <person name="Meier V. D."/>
        </authorList>
    </citation>
    <scope>NUCLEOTIDE SEQUENCE</scope>
    <source>
        <strain evidence="3">AVDCRST_MAG12</strain>
    </source>
</reference>
<name>A0A6J4SNQ9_9ACTN</name>
<protein>
    <recommendedName>
        <fullName evidence="2">Cupin type-2 domain-containing protein</fullName>
    </recommendedName>
</protein>
<dbReference type="SUPFAM" id="SSF51182">
    <property type="entry name" value="RmlC-like cupins"/>
    <property type="match status" value="1"/>
</dbReference>
<sequence>MRIVTPESMQTRRGPEEWFTGAVWMDTSPAGPSPDASVFRVFFEPGARTNWHTHPEGQILFVLTGTCRVAREDEPPADVEAGGVVLFAPGEKHWHGAGPDSYMVHAAVSPAAHSDGGTDWLEPVTDTQYASGA</sequence>